<evidence type="ECO:0000313" key="1">
    <source>
        <dbReference type="EMBL" id="KAI9454014.1"/>
    </source>
</evidence>
<dbReference type="Proteomes" id="UP001207468">
    <property type="component" value="Unassembled WGS sequence"/>
</dbReference>
<sequence>MSVLPRFLVPLAIFLSLLPSVMAQGSNCPGKAALLLIPKHGIGLIISLAASQMLPLRRANQPRHAKTAIHGTSTKVAALPLLPPDHKAALMTSFGISPKTPAFRKAGHPIAHSLP</sequence>
<dbReference type="EMBL" id="JAGFNK010000285">
    <property type="protein sequence ID" value="KAI9454014.1"/>
    <property type="molecule type" value="Genomic_DNA"/>
</dbReference>
<evidence type="ECO:0000313" key="2">
    <source>
        <dbReference type="Proteomes" id="UP001207468"/>
    </source>
</evidence>
<keyword evidence="2" id="KW-1185">Reference proteome</keyword>
<reference evidence="1" key="1">
    <citation type="submission" date="2021-03" db="EMBL/GenBank/DDBJ databases">
        <title>Evolutionary priming and transition to the ectomycorrhizal habit in an iconic lineage of mushroom-forming fungi: is preadaptation a requirement?</title>
        <authorList>
            <consortium name="DOE Joint Genome Institute"/>
            <person name="Looney B.P."/>
            <person name="Miyauchi S."/>
            <person name="Morin E."/>
            <person name="Drula E."/>
            <person name="Courty P.E."/>
            <person name="Chicoki N."/>
            <person name="Fauchery L."/>
            <person name="Kohler A."/>
            <person name="Kuo A."/>
            <person name="LaButti K."/>
            <person name="Pangilinan J."/>
            <person name="Lipzen A."/>
            <person name="Riley R."/>
            <person name="Andreopoulos W."/>
            <person name="He G."/>
            <person name="Johnson J."/>
            <person name="Barry K.W."/>
            <person name="Grigoriev I.V."/>
            <person name="Nagy L."/>
            <person name="Hibbett D."/>
            <person name="Henrissat B."/>
            <person name="Matheny P.B."/>
            <person name="Labbe J."/>
            <person name="Martin A.F."/>
        </authorList>
    </citation>
    <scope>NUCLEOTIDE SEQUENCE</scope>
    <source>
        <strain evidence="1">BPL698</strain>
    </source>
</reference>
<comment type="caution">
    <text evidence="1">The sequence shown here is derived from an EMBL/GenBank/DDBJ whole genome shotgun (WGS) entry which is preliminary data.</text>
</comment>
<gene>
    <name evidence="1" type="ORF">F5148DRAFT_1151840</name>
</gene>
<proteinExistence type="predicted"/>
<accession>A0ACC0TZN2</accession>
<organism evidence="1 2">
    <name type="scientific">Russula earlei</name>
    <dbReference type="NCBI Taxonomy" id="71964"/>
    <lineage>
        <taxon>Eukaryota</taxon>
        <taxon>Fungi</taxon>
        <taxon>Dikarya</taxon>
        <taxon>Basidiomycota</taxon>
        <taxon>Agaricomycotina</taxon>
        <taxon>Agaricomycetes</taxon>
        <taxon>Russulales</taxon>
        <taxon>Russulaceae</taxon>
        <taxon>Russula</taxon>
    </lineage>
</organism>
<protein>
    <submittedName>
        <fullName evidence="1">Uncharacterized protein</fullName>
    </submittedName>
</protein>
<name>A0ACC0TZN2_9AGAM</name>